<evidence type="ECO:0000313" key="1">
    <source>
        <dbReference type="EMBL" id="OCK74288.1"/>
    </source>
</evidence>
<feature type="non-terminal residue" evidence="1">
    <location>
        <position position="233"/>
    </location>
</feature>
<dbReference type="AlphaFoldDB" id="A0A8E2DZ23"/>
<protein>
    <submittedName>
        <fullName evidence="1">Uncharacterized protein</fullName>
    </submittedName>
</protein>
<keyword evidence="2" id="KW-1185">Reference proteome</keyword>
<dbReference type="Proteomes" id="UP000250266">
    <property type="component" value="Unassembled WGS sequence"/>
</dbReference>
<name>A0A8E2DZ23_9PEZI</name>
<sequence length="233" mass="25559">VDMDTSTEEMPGPLIDLTTLLAEMSPYENRLSKLSGNELHDYPIGDALFLSHRFYAILSNYSRLPATDSTSHLSIPTTLLACSCFMTLTRIYSSIFGHLHGQLSQMLEAHSGHQSRSSAYPSIEADIHLYRGLRLRQLQSICICAGRDPAEKAVSMLLSSPGGSEGILGLPLDVRIVAISGAEAQGEQMSRLKGIGGEKTVLFEEGSMAVLTNDRLYKTMRKQAKQLRGKIEE</sequence>
<reference evidence="1 2" key="1">
    <citation type="journal article" date="2016" name="Nat. Commun.">
        <title>Ectomycorrhizal ecology is imprinted in the genome of the dominant symbiotic fungus Cenococcum geophilum.</title>
        <authorList>
            <consortium name="DOE Joint Genome Institute"/>
            <person name="Peter M."/>
            <person name="Kohler A."/>
            <person name="Ohm R.A."/>
            <person name="Kuo A."/>
            <person name="Krutzmann J."/>
            <person name="Morin E."/>
            <person name="Arend M."/>
            <person name="Barry K.W."/>
            <person name="Binder M."/>
            <person name="Choi C."/>
            <person name="Clum A."/>
            <person name="Copeland A."/>
            <person name="Grisel N."/>
            <person name="Haridas S."/>
            <person name="Kipfer T."/>
            <person name="LaButti K."/>
            <person name="Lindquist E."/>
            <person name="Lipzen A."/>
            <person name="Maire R."/>
            <person name="Meier B."/>
            <person name="Mihaltcheva S."/>
            <person name="Molinier V."/>
            <person name="Murat C."/>
            <person name="Poggeler S."/>
            <person name="Quandt C.A."/>
            <person name="Sperisen C."/>
            <person name="Tritt A."/>
            <person name="Tisserant E."/>
            <person name="Crous P.W."/>
            <person name="Henrissat B."/>
            <person name="Nehls U."/>
            <person name="Egli S."/>
            <person name="Spatafora J.W."/>
            <person name="Grigoriev I.V."/>
            <person name="Martin F.M."/>
        </authorList>
    </citation>
    <scope>NUCLEOTIDE SEQUENCE [LARGE SCALE GENOMIC DNA]</scope>
    <source>
        <strain evidence="1 2">CBS 459.81</strain>
    </source>
</reference>
<proteinExistence type="predicted"/>
<accession>A0A8E2DZ23</accession>
<dbReference type="OrthoDB" id="4222821at2759"/>
<gene>
    <name evidence="1" type="ORF">K432DRAFT_272189</name>
</gene>
<evidence type="ECO:0000313" key="2">
    <source>
        <dbReference type="Proteomes" id="UP000250266"/>
    </source>
</evidence>
<feature type="non-terminal residue" evidence="1">
    <location>
        <position position="1"/>
    </location>
</feature>
<organism evidence="1 2">
    <name type="scientific">Lepidopterella palustris CBS 459.81</name>
    <dbReference type="NCBI Taxonomy" id="1314670"/>
    <lineage>
        <taxon>Eukaryota</taxon>
        <taxon>Fungi</taxon>
        <taxon>Dikarya</taxon>
        <taxon>Ascomycota</taxon>
        <taxon>Pezizomycotina</taxon>
        <taxon>Dothideomycetes</taxon>
        <taxon>Pleosporomycetidae</taxon>
        <taxon>Mytilinidiales</taxon>
        <taxon>Argynnaceae</taxon>
        <taxon>Lepidopterella</taxon>
    </lineage>
</organism>
<dbReference type="EMBL" id="KV745513">
    <property type="protein sequence ID" value="OCK74288.1"/>
    <property type="molecule type" value="Genomic_DNA"/>
</dbReference>